<dbReference type="InterPro" id="IPR049386">
    <property type="entry name" value="FCSD_central"/>
</dbReference>
<reference evidence="7 8" key="1">
    <citation type="submission" date="2017-01" db="EMBL/GenBank/DDBJ databases">
        <title>Novel large sulfur bacteria in the metagenomes of groundwater-fed chemosynthetic microbial mats in the Lake Huron basin.</title>
        <authorList>
            <person name="Sharrar A.M."/>
            <person name="Flood B.E."/>
            <person name="Bailey J.V."/>
            <person name="Jones D.S."/>
            <person name="Biddanda B."/>
            <person name="Ruberg S.A."/>
            <person name="Marcus D.N."/>
            <person name="Dick G.J."/>
        </authorList>
    </citation>
    <scope>NUCLEOTIDE SEQUENCE [LARGE SCALE GENOMIC DNA]</scope>
    <source>
        <strain evidence="7">A7</strain>
    </source>
</reference>
<feature type="chain" id="PRO_5012190825" evidence="3">
    <location>
        <begin position="24"/>
        <end position="433"/>
    </location>
</feature>
<evidence type="ECO:0000256" key="3">
    <source>
        <dbReference type="SAM" id="SignalP"/>
    </source>
</evidence>
<evidence type="ECO:0000256" key="1">
    <source>
        <dbReference type="ARBA" id="ARBA00022630"/>
    </source>
</evidence>
<feature type="signal peptide" evidence="3">
    <location>
        <begin position="1"/>
        <end position="23"/>
    </location>
</feature>
<proteinExistence type="predicted"/>
<protein>
    <submittedName>
        <fullName evidence="7">Flavocytochrome C</fullName>
    </submittedName>
</protein>
<comment type="caution">
    <text evidence="7">The sequence shown here is derived from an EMBL/GenBank/DDBJ whole genome shotgun (WGS) entry which is preliminary data.</text>
</comment>
<dbReference type="GO" id="GO:0016491">
    <property type="term" value="F:oxidoreductase activity"/>
    <property type="evidence" value="ECO:0007669"/>
    <property type="project" value="InterPro"/>
</dbReference>
<gene>
    <name evidence="7" type="ORF">BWK72_15135</name>
</gene>
<dbReference type="SUPFAM" id="SSF51905">
    <property type="entry name" value="FAD/NAD(P)-binding domain"/>
    <property type="match status" value="2"/>
</dbReference>
<organism evidence="7 8">
    <name type="scientific">Rhodoferax ferrireducens</name>
    <dbReference type="NCBI Taxonomy" id="192843"/>
    <lineage>
        <taxon>Bacteria</taxon>
        <taxon>Pseudomonadati</taxon>
        <taxon>Pseudomonadota</taxon>
        <taxon>Betaproteobacteria</taxon>
        <taxon>Burkholderiales</taxon>
        <taxon>Comamonadaceae</taxon>
        <taxon>Rhodoferax</taxon>
    </lineage>
</organism>
<dbReference type="Pfam" id="PF09242">
    <property type="entry name" value="FCSD-flav_bind"/>
    <property type="match status" value="1"/>
</dbReference>
<keyword evidence="2" id="KW-0274">FAD</keyword>
<dbReference type="PROSITE" id="PS51257">
    <property type="entry name" value="PROKAR_LIPOPROTEIN"/>
    <property type="match status" value="1"/>
</dbReference>
<keyword evidence="3" id="KW-0732">Signal</keyword>
<dbReference type="InterPro" id="IPR016156">
    <property type="entry name" value="FAD/NAD-linked_Rdtase_dimer_sf"/>
</dbReference>
<keyword evidence="1" id="KW-0285">Flavoprotein</keyword>
<dbReference type="PANTHER" id="PTHR43755:SF1">
    <property type="entry name" value="FAD-DEPENDENT PYRIDINE NUCLEOTIDE-DISULPHIDE OXIDOREDUCTASE"/>
    <property type="match status" value="1"/>
</dbReference>
<feature type="domain" description="Flavocytochrome c sulphide dehydrogenase flavin-binding" evidence="5">
    <location>
        <begin position="367"/>
        <end position="432"/>
    </location>
</feature>
<evidence type="ECO:0000259" key="6">
    <source>
        <dbReference type="Pfam" id="PF21706"/>
    </source>
</evidence>
<name>A0A1W9KRV1_9BURK</name>
<accession>A0A1W9KRV1</accession>
<dbReference type="EMBL" id="MTEI01000011">
    <property type="protein sequence ID" value="OQW87067.1"/>
    <property type="molecule type" value="Genomic_DNA"/>
</dbReference>
<dbReference type="AlphaFoldDB" id="A0A1W9KRV1"/>
<feature type="domain" description="FAD/NAD(P)-binding" evidence="4">
    <location>
        <begin position="41"/>
        <end position="167"/>
    </location>
</feature>
<dbReference type="SUPFAM" id="SSF55424">
    <property type="entry name" value="FAD/NAD-linked reductases, dimerisation (C-terminal) domain"/>
    <property type="match status" value="1"/>
</dbReference>
<evidence type="ECO:0000259" key="5">
    <source>
        <dbReference type="Pfam" id="PF09242"/>
    </source>
</evidence>
<dbReference type="Pfam" id="PF21706">
    <property type="entry name" value="FCSD_central"/>
    <property type="match status" value="1"/>
</dbReference>
<dbReference type="Gene3D" id="3.50.50.60">
    <property type="entry name" value="FAD/NAD(P)-binding domain"/>
    <property type="match status" value="2"/>
</dbReference>
<feature type="domain" description="Sulfide dehydrogenase [flavocytochrome c] flavoprotein chain central" evidence="6">
    <location>
        <begin position="174"/>
        <end position="288"/>
    </location>
</feature>
<dbReference type="PANTHER" id="PTHR43755">
    <property type="match status" value="1"/>
</dbReference>
<dbReference type="InterPro" id="IPR015323">
    <property type="entry name" value="FlavoCytC_S_DH_flav-bd"/>
</dbReference>
<dbReference type="InterPro" id="IPR052541">
    <property type="entry name" value="SQRD"/>
</dbReference>
<dbReference type="Gene3D" id="3.90.760.10">
    <property type="entry name" value="Flavocytochrome c sulphide dehydrogenase, flavin-binding domain"/>
    <property type="match status" value="1"/>
</dbReference>
<dbReference type="Pfam" id="PF07992">
    <property type="entry name" value="Pyr_redox_2"/>
    <property type="match status" value="1"/>
</dbReference>
<sequence>MKRRLWVGSAGASALLAAYGSMGLLSGCASTGQAASANKARVVVVGGGFGGATAAKYVRMWSHYGMSVTLIEPHASFVSCPISNLVLSGVKTMADITLPYDTLVKQHGVQLVRDSVVRIDANQRLVFLAGGGQVPYDRLIVSPGVELMWDTLPGMARPGAQDKVLHAWKAGPQTVALRHQLTTLPNGGVVALTVPLAPFRCHPGPYERATQIASYFSRFKPRSKVLLLDANDDVLSEGAQFKRVWASRYPDQLEYRPKQRLADVDAATGTLQFESGADVRAKVLNVIPPMRAGQIAIRSGLAGADQRWCEVDFLTFESRVAKNIHVIGDAVQNAKGMAKSGHMANQHGKTCAAAVVALLSGKSPNDDPIYNNVCYSFVSAEEAMHVVSVHAYDAQQQTMVTLPHAGGASKVPDELEGRAAWVWAQGIWDDTLT</sequence>
<dbReference type="Proteomes" id="UP000192505">
    <property type="component" value="Unassembled WGS sequence"/>
</dbReference>
<dbReference type="InterPro" id="IPR036188">
    <property type="entry name" value="FAD/NAD-bd_sf"/>
</dbReference>
<dbReference type="InterPro" id="IPR023753">
    <property type="entry name" value="FAD/NAD-binding_dom"/>
</dbReference>
<dbReference type="GO" id="GO:0050660">
    <property type="term" value="F:flavin adenine dinucleotide binding"/>
    <property type="evidence" value="ECO:0007669"/>
    <property type="project" value="InterPro"/>
</dbReference>
<evidence type="ECO:0000313" key="7">
    <source>
        <dbReference type="EMBL" id="OQW87067.1"/>
    </source>
</evidence>
<evidence type="ECO:0000256" key="2">
    <source>
        <dbReference type="ARBA" id="ARBA00022827"/>
    </source>
</evidence>
<dbReference type="InterPro" id="IPR037092">
    <property type="entry name" value="FlavoCytC_S_DH_flav-bd_sf"/>
</dbReference>
<evidence type="ECO:0000313" key="8">
    <source>
        <dbReference type="Proteomes" id="UP000192505"/>
    </source>
</evidence>
<evidence type="ECO:0000259" key="4">
    <source>
        <dbReference type="Pfam" id="PF07992"/>
    </source>
</evidence>